<evidence type="ECO:0000313" key="2">
    <source>
        <dbReference type="Proteomes" id="UP000309992"/>
    </source>
</evidence>
<proteinExistence type="predicted"/>
<accession>A0ABY2RTT8</accession>
<sequence>MSDFRCGRELISAGDFHRLVRYLDEREHMERPYAARALDQLLAFLVALGNSGMLLIPDEDVDTAWRALIVHTELYREFCDKYNGGYIDYHPVPGSQNTATLRKWSTRWDSTAKKYVKLDESYDHSFIAVHEIQQSGFYADLDLWLPGRKPEHYEEAAHQGFEIIEQDRSENC</sequence>
<protein>
    <submittedName>
        <fullName evidence="1">Uncharacterized protein</fullName>
    </submittedName>
</protein>
<name>A0ABY2RTT8_9PSEU</name>
<gene>
    <name evidence="1" type="ORF">FCN18_38725</name>
</gene>
<comment type="caution">
    <text evidence="1">The sequence shown here is derived from an EMBL/GenBank/DDBJ whole genome shotgun (WGS) entry which is preliminary data.</text>
</comment>
<dbReference type="RefSeq" id="WP_137097573.1">
    <property type="nucleotide sequence ID" value="NZ_SWMS01000064.1"/>
</dbReference>
<dbReference type="EMBL" id="SWMS01000064">
    <property type="protein sequence ID" value="TKG57748.1"/>
    <property type="molecule type" value="Genomic_DNA"/>
</dbReference>
<dbReference type="Proteomes" id="UP000309992">
    <property type="component" value="Unassembled WGS sequence"/>
</dbReference>
<organism evidence="1 2">
    <name type="scientific">Prauserella endophytica</name>
    <dbReference type="NCBI Taxonomy" id="1592324"/>
    <lineage>
        <taxon>Bacteria</taxon>
        <taxon>Bacillati</taxon>
        <taxon>Actinomycetota</taxon>
        <taxon>Actinomycetes</taxon>
        <taxon>Pseudonocardiales</taxon>
        <taxon>Pseudonocardiaceae</taxon>
        <taxon>Prauserella</taxon>
        <taxon>Prauserella coralliicola group</taxon>
    </lineage>
</organism>
<reference evidence="1 2" key="1">
    <citation type="journal article" date="2015" name="Antonie Van Leeuwenhoek">
        <title>Prauserella endophytica sp. nov., an endophytic actinobacterium isolated from Tamarix taklamakanensis.</title>
        <authorList>
            <person name="Liu J.M."/>
            <person name="Habden X."/>
            <person name="Guo L."/>
            <person name="Tuo L."/>
            <person name="Jiang Z.K."/>
            <person name="Liu S.W."/>
            <person name="Liu X.F."/>
            <person name="Chen L."/>
            <person name="Li R.F."/>
            <person name="Zhang Y.Q."/>
            <person name="Sun C.H."/>
        </authorList>
    </citation>
    <scope>NUCLEOTIDE SEQUENCE [LARGE SCALE GENOMIC DNA]</scope>
    <source>
        <strain evidence="1 2">CGMCC 4.7182</strain>
    </source>
</reference>
<evidence type="ECO:0000313" key="1">
    <source>
        <dbReference type="EMBL" id="TKG57748.1"/>
    </source>
</evidence>
<keyword evidence="2" id="KW-1185">Reference proteome</keyword>